<keyword evidence="5" id="KW-0238">DNA-binding</keyword>
<dbReference type="HOGENOM" id="CLU_018404_0_0_1"/>
<keyword evidence="3" id="KW-0862">Zinc</keyword>
<evidence type="ECO:0000259" key="9">
    <source>
        <dbReference type="PROSITE" id="PS50048"/>
    </source>
</evidence>
<feature type="region of interest" description="Disordered" evidence="8">
    <location>
        <begin position="103"/>
        <end position="129"/>
    </location>
</feature>
<evidence type="ECO:0000313" key="10">
    <source>
        <dbReference type="EMBL" id="EPE09327.1"/>
    </source>
</evidence>
<name>S3C903_OPHP1</name>
<dbReference type="InterPro" id="IPR001138">
    <property type="entry name" value="Zn2Cys6_DnaBD"/>
</dbReference>
<dbReference type="SMART" id="SM00066">
    <property type="entry name" value="GAL4"/>
    <property type="match status" value="1"/>
</dbReference>
<dbReference type="CDD" id="cd00067">
    <property type="entry name" value="GAL4"/>
    <property type="match status" value="1"/>
</dbReference>
<proteinExistence type="predicted"/>
<dbReference type="InterPro" id="IPR007219">
    <property type="entry name" value="XnlR_reg_dom"/>
</dbReference>
<feature type="domain" description="Zn(2)-C6 fungal-type" evidence="9">
    <location>
        <begin position="11"/>
        <end position="40"/>
    </location>
</feature>
<dbReference type="OMA" id="YNDGHEL"/>
<evidence type="ECO:0000256" key="1">
    <source>
        <dbReference type="ARBA" id="ARBA00004123"/>
    </source>
</evidence>
<keyword evidence="2" id="KW-0479">Metal-binding</keyword>
<dbReference type="CDD" id="cd14723">
    <property type="entry name" value="ZIP_Ppr1"/>
    <property type="match status" value="1"/>
</dbReference>
<evidence type="ECO:0000313" key="11">
    <source>
        <dbReference type="Proteomes" id="UP000016923"/>
    </source>
</evidence>
<evidence type="ECO:0000256" key="2">
    <source>
        <dbReference type="ARBA" id="ARBA00022723"/>
    </source>
</evidence>
<dbReference type="GO" id="GO:0008270">
    <property type="term" value="F:zinc ion binding"/>
    <property type="evidence" value="ECO:0007669"/>
    <property type="project" value="InterPro"/>
</dbReference>
<dbReference type="PANTHER" id="PTHR47782">
    <property type="entry name" value="ZN(II)2CYS6 TRANSCRIPTION FACTOR (EUROFUNG)-RELATED"/>
    <property type="match status" value="1"/>
</dbReference>
<dbReference type="GO" id="GO:0043565">
    <property type="term" value="F:sequence-specific DNA binding"/>
    <property type="evidence" value="ECO:0007669"/>
    <property type="project" value="TreeGrafter"/>
</dbReference>
<evidence type="ECO:0000256" key="6">
    <source>
        <dbReference type="ARBA" id="ARBA00023163"/>
    </source>
</evidence>
<evidence type="ECO:0000256" key="4">
    <source>
        <dbReference type="ARBA" id="ARBA00023015"/>
    </source>
</evidence>
<dbReference type="PANTHER" id="PTHR47782:SF1">
    <property type="entry name" value="PYRIMIDINE PATHWAY REGULATORY PROTEIN 1"/>
    <property type="match status" value="1"/>
</dbReference>
<reference evidence="10 11" key="1">
    <citation type="journal article" date="2013" name="BMC Genomics">
        <title>The genome and transcriptome of the pine saprophyte Ophiostoma piceae, and a comparison with the bark beetle-associated pine pathogen Grosmannia clavigera.</title>
        <authorList>
            <person name="Haridas S."/>
            <person name="Wang Y."/>
            <person name="Lim L."/>
            <person name="Massoumi Alamouti S."/>
            <person name="Jackman S."/>
            <person name="Docking R."/>
            <person name="Robertson G."/>
            <person name="Birol I."/>
            <person name="Bohlmann J."/>
            <person name="Breuil C."/>
        </authorList>
    </citation>
    <scope>NUCLEOTIDE SEQUENCE [LARGE SCALE GENOMIC DNA]</scope>
    <source>
        <strain evidence="10 11">UAMH 11346</strain>
    </source>
</reference>
<dbReference type="PROSITE" id="PS00463">
    <property type="entry name" value="ZN2_CY6_FUNGAL_1"/>
    <property type="match status" value="1"/>
</dbReference>
<dbReference type="EMBL" id="KE148147">
    <property type="protein sequence ID" value="EPE09327.1"/>
    <property type="molecule type" value="Genomic_DNA"/>
</dbReference>
<keyword evidence="4" id="KW-0805">Transcription regulation</keyword>
<dbReference type="VEuPathDB" id="FungiDB:F503_07103"/>
<evidence type="ECO:0000256" key="3">
    <source>
        <dbReference type="ARBA" id="ARBA00022833"/>
    </source>
</evidence>
<dbReference type="SUPFAM" id="SSF57701">
    <property type="entry name" value="Zn2/Cys6 DNA-binding domain"/>
    <property type="match status" value="1"/>
</dbReference>
<accession>S3C903</accession>
<dbReference type="Gene3D" id="4.10.240.10">
    <property type="entry name" value="Zn(2)-C6 fungal-type DNA-binding domain"/>
    <property type="match status" value="1"/>
</dbReference>
<dbReference type="STRING" id="1262450.S3C903"/>
<dbReference type="GO" id="GO:0005634">
    <property type="term" value="C:nucleus"/>
    <property type="evidence" value="ECO:0007669"/>
    <property type="project" value="UniProtKB-SubCell"/>
</dbReference>
<evidence type="ECO:0000256" key="7">
    <source>
        <dbReference type="ARBA" id="ARBA00023242"/>
    </source>
</evidence>
<dbReference type="InterPro" id="IPR052202">
    <property type="entry name" value="Yeast_MetPath_Reg"/>
</dbReference>
<gene>
    <name evidence="10" type="ORF">F503_07103</name>
</gene>
<dbReference type="GO" id="GO:0000981">
    <property type="term" value="F:DNA-binding transcription factor activity, RNA polymerase II-specific"/>
    <property type="evidence" value="ECO:0007669"/>
    <property type="project" value="InterPro"/>
</dbReference>
<dbReference type="Pfam" id="PF04082">
    <property type="entry name" value="Fungal_trans"/>
    <property type="match status" value="1"/>
</dbReference>
<dbReference type="Pfam" id="PF00172">
    <property type="entry name" value="Zn_clus"/>
    <property type="match status" value="1"/>
</dbReference>
<dbReference type="Proteomes" id="UP000016923">
    <property type="component" value="Unassembled WGS sequence"/>
</dbReference>
<evidence type="ECO:0000256" key="8">
    <source>
        <dbReference type="SAM" id="MobiDB-lite"/>
    </source>
</evidence>
<keyword evidence="7" id="KW-0539">Nucleus</keyword>
<dbReference type="CDD" id="cd12148">
    <property type="entry name" value="fungal_TF_MHR"/>
    <property type="match status" value="1"/>
</dbReference>
<feature type="region of interest" description="Disordered" evidence="8">
    <location>
        <begin position="242"/>
        <end position="267"/>
    </location>
</feature>
<dbReference type="PROSITE" id="PS50048">
    <property type="entry name" value="ZN2_CY6_FUNGAL_2"/>
    <property type="match status" value="1"/>
</dbReference>
<organism evidence="10 11">
    <name type="scientific">Ophiostoma piceae (strain UAMH 11346)</name>
    <name type="common">Sap stain fungus</name>
    <dbReference type="NCBI Taxonomy" id="1262450"/>
    <lineage>
        <taxon>Eukaryota</taxon>
        <taxon>Fungi</taxon>
        <taxon>Dikarya</taxon>
        <taxon>Ascomycota</taxon>
        <taxon>Pezizomycotina</taxon>
        <taxon>Sordariomycetes</taxon>
        <taxon>Sordariomycetidae</taxon>
        <taxon>Ophiostomatales</taxon>
        <taxon>Ophiostomataceae</taxon>
        <taxon>Ophiostoma</taxon>
    </lineage>
</organism>
<evidence type="ECO:0000256" key="5">
    <source>
        <dbReference type="ARBA" id="ARBA00023125"/>
    </source>
</evidence>
<dbReference type="OrthoDB" id="25921at2759"/>
<dbReference type="InterPro" id="IPR036864">
    <property type="entry name" value="Zn2-C6_fun-type_DNA-bd_sf"/>
</dbReference>
<keyword evidence="11" id="KW-1185">Reference proteome</keyword>
<protein>
    <submittedName>
        <fullName evidence="10">Gal4-like transcription factor</fullName>
    </submittedName>
</protein>
<dbReference type="GO" id="GO:0006351">
    <property type="term" value="P:DNA-templated transcription"/>
    <property type="evidence" value="ECO:0007669"/>
    <property type="project" value="InterPro"/>
</dbReference>
<dbReference type="eggNOG" id="ENOG502SHBJ">
    <property type="taxonomic scope" value="Eukaryota"/>
</dbReference>
<keyword evidence="6" id="KW-0804">Transcription</keyword>
<feature type="compositionally biased region" description="Low complexity" evidence="8">
    <location>
        <begin position="111"/>
        <end position="129"/>
    </location>
</feature>
<sequence length="787" mass="85716">MASHCQRSILSCARCRRRKIKCDRQLPSCSQCIATKTVCTGIAAKGAAVAGLASSNGGAGPDFAAVIPRSIVQHLESEIARLETALMQNGQLEVMHASDILLGMPGGSGSSRGSSGSANGDGSAGAMAGDVTMMDSTHSLDSLHSMGGIITDDVINPTLHQQLDQYSHSHLPHPYPHDQNADTSLARAAEAAARRASIISSDSLQSIISATLPYEVGAAAGLLSKVRMGLTPSTAKVRERGNINGNRRLGSSTSATKHKSSSVPGGHRLQAPILRSMPWDIVLRLMRKYLTTIQPDNPFLVTATVEQQFQNVCNILQQTQANQVQGQSPESVATMQSIAPSHDFLVVYLILAISVTLGSAHEDGYEERCAALSISLFEEGIQHIYGLPVFPSELAWLQTILLVLLYATVFPRAANVWVLSGVAVRSCLELGLHREQPHADSIPSSYPNEDGLSRDEEADLRRRVFWAAYCLDRPICSVMQRPLSTPDTAIDTHLPLSSTLQSGTNDPFLGTIAFNKMLSEILHVHFQNEPLPPPATSWEGWLANMENRIQAWHSSSSSSTSSSTSNDFMMARGLMLLHRPSPRVPLPSPLSLLRAFEAASAAERIHRGHLKHGVFRRPWLSAHYTLEAATVVLFCLRHGYTAIVERFTPTQIFDRSKQMTANLLAIAAHGWPEVGIYAGVYERLLGPLLERVFLRSPALDTNRFGPAEDAELMRLLYPGPAHLDSLRYGLRQKQPEPSPSQELSPFDFNLLLLEDEIWEQAAMLEKGAIGGSADDWTALQNMDFGMT</sequence>
<comment type="subcellular location">
    <subcellularLocation>
        <location evidence="1">Nucleus</location>
    </subcellularLocation>
</comment>
<dbReference type="SMART" id="SM00906">
    <property type="entry name" value="Fungal_trans"/>
    <property type="match status" value="1"/>
</dbReference>
<dbReference type="AlphaFoldDB" id="S3C903"/>
<dbReference type="GO" id="GO:0045944">
    <property type="term" value="P:positive regulation of transcription by RNA polymerase II"/>
    <property type="evidence" value="ECO:0007669"/>
    <property type="project" value="TreeGrafter"/>
</dbReference>